<accession>A0A8D0GAH2</accession>
<evidence type="ECO:0000256" key="1">
    <source>
        <dbReference type="ARBA" id="ARBA00004141"/>
    </source>
</evidence>
<dbReference type="GO" id="GO:0006511">
    <property type="term" value="P:ubiquitin-dependent protein catabolic process"/>
    <property type="evidence" value="ECO:0007669"/>
    <property type="project" value="Ensembl"/>
</dbReference>
<gene>
    <name evidence="8" type="primary">DCST1</name>
</gene>
<evidence type="ECO:0000313" key="8">
    <source>
        <dbReference type="Ensembl" id="ENSSPUP00000003416.1"/>
    </source>
</evidence>
<proteinExistence type="predicted"/>
<evidence type="ECO:0000256" key="4">
    <source>
        <dbReference type="ARBA" id="ARBA00023136"/>
    </source>
</evidence>
<evidence type="ECO:0000256" key="5">
    <source>
        <dbReference type="SAM" id="Phobius"/>
    </source>
</evidence>
<dbReference type="PANTHER" id="PTHR21041">
    <property type="entry name" value="DENDRITIC CELL-SPECIFIC TRANSMEMBRANE PROTEIN"/>
    <property type="match status" value="1"/>
</dbReference>
<dbReference type="Proteomes" id="UP000694392">
    <property type="component" value="Unplaced"/>
</dbReference>
<dbReference type="InterPro" id="IPR012858">
    <property type="entry name" value="DC_STAMP-like"/>
</dbReference>
<feature type="domain" description="Dendritic cell-specific transmembrane protein-like" evidence="6">
    <location>
        <begin position="416"/>
        <end position="552"/>
    </location>
</feature>
<evidence type="ECO:0000259" key="6">
    <source>
        <dbReference type="Pfam" id="PF07782"/>
    </source>
</evidence>
<keyword evidence="2 5" id="KW-0812">Transmembrane</keyword>
<keyword evidence="4 5" id="KW-0472">Membrane</keyword>
<dbReference type="Ensembl" id="ENSSPUT00000003627.1">
    <property type="protein sequence ID" value="ENSSPUP00000003416.1"/>
    <property type="gene ID" value="ENSSPUG00000002571.1"/>
</dbReference>
<dbReference type="InterPro" id="IPR051856">
    <property type="entry name" value="CSR-E3_Ligase_Protein"/>
</dbReference>
<dbReference type="GO" id="GO:0061630">
    <property type="term" value="F:ubiquitin protein ligase activity"/>
    <property type="evidence" value="ECO:0007669"/>
    <property type="project" value="Ensembl"/>
</dbReference>
<dbReference type="GO" id="GO:0060339">
    <property type="term" value="P:negative regulation of type I interferon-mediated signaling pathway"/>
    <property type="evidence" value="ECO:0007669"/>
    <property type="project" value="Ensembl"/>
</dbReference>
<comment type="subcellular location">
    <subcellularLocation>
        <location evidence="1">Membrane</location>
        <topology evidence="1">Multi-pass membrane protein</topology>
    </subcellularLocation>
</comment>
<dbReference type="AlphaFoldDB" id="A0A8D0GAH2"/>
<dbReference type="GO" id="GO:0005886">
    <property type="term" value="C:plasma membrane"/>
    <property type="evidence" value="ECO:0007669"/>
    <property type="project" value="Ensembl"/>
</dbReference>
<evidence type="ECO:0000313" key="9">
    <source>
        <dbReference type="Proteomes" id="UP000694392"/>
    </source>
</evidence>
<evidence type="ECO:0000256" key="3">
    <source>
        <dbReference type="ARBA" id="ARBA00022989"/>
    </source>
</evidence>
<keyword evidence="3 5" id="KW-1133">Transmembrane helix</keyword>
<dbReference type="Pfam" id="PF07782">
    <property type="entry name" value="DC_STAMP"/>
    <property type="match status" value="2"/>
</dbReference>
<feature type="domain" description="Dendritic cell-specific transmembrane protein-like" evidence="6">
    <location>
        <begin position="332"/>
        <end position="387"/>
    </location>
</feature>
<dbReference type="GO" id="GO:0035036">
    <property type="term" value="P:sperm-egg recognition"/>
    <property type="evidence" value="ECO:0007669"/>
    <property type="project" value="Ensembl"/>
</dbReference>
<name>A0A8D0GAH2_SPHPU</name>
<feature type="domain" description="E3 ubiquitin-protein ligase DCST1-like C-terminal" evidence="7">
    <location>
        <begin position="600"/>
        <end position="642"/>
    </location>
</feature>
<protein>
    <submittedName>
        <fullName evidence="8">DC-STAMP domain containing 1</fullName>
    </submittedName>
</protein>
<dbReference type="InterPro" id="IPR058842">
    <property type="entry name" value="DCST1_C"/>
</dbReference>
<sequence length="663" mass="74219">PAFCLRFLWSQPTQFGPTKFLLGAGIGGLLALGESGVQTPRPTAPWGRIPGPRSDGALAPGAELGEGGHPWCSGPVANTWHNLGEVIRSISCSVELQIEHAKRAWKVSTAPLRKVLRDMVRSGKTLSTETQSVSRAFTGLNEQVASRAGYGIRPAGEAQSQRRLSTQKLYEMKTKLRCKYVINKAMERCQDWFDSKYRACLGRIAVPLISHLLCLPMKFKFLCHIARVMHIWCRDKMPVDRNFGQTYDRVNGSVGSLNRDFSAGLQERQDALVGANLSHAHLAEEVSEYVAQRSARLGSAISVLRVLLSCTFVFIFISAFSYTNSYNQDIRFDNLYVTTYFRQIDARRQQQVGAKRTLLPLRRAELPGVIFPGRLMVQPAETKSVVSERGAARGRPGLLGLASSCHDPHCLPQMMELLGCLPPLLFLALACGLDQLLYAMFSIIRHHSFVEYSFRSSHHLEVKVGGSSMLARLLRSTVGALNTSSQMVMESTNLQCLPEPHGMTRREYLVGSLPLGILVLLCLMQVYAFRLRRAIAAFYFPKREKKRVLFLYNKMLRQRLAFIALQRKRIVRRARRRQGLTPLAERCYRWCPFLRRFLRRRCMLCGLPETRRSQACPAPACCTVYCQPCWGDLGQVCFACSPGEGGLLSGDSESGEEPAAYAD</sequence>
<dbReference type="PANTHER" id="PTHR21041:SF17">
    <property type="entry name" value="E3 UBIQUITIN-PROTEIN LIGASE DCST1"/>
    <property type="match status" value="1"/>
</dbReference>
<dbReference type="Pfam" id="PF26037">
    <property type="entry name" value="zf-RING_DCST1_C"/>
    <property type="match status" value="1"/>
</dbReference>
<keyword evidence="9" id="KW-1185">Reference proteome</keyword>
<reference evidence="8" key="2">
    <citation type="submission" date="2025-09" db="UniProtKB">
        <authorList>
            <consortium name="Ensembl"/>
        </authorList>
    </citation>
    <scope>IDENTIFICATION</scope>
</reference>
<dbReference type="GeneTree" id="ENSGT00940000153269"/>
<evidence type="ECO:0000256" key="2">
    <source>
        <dbReference type="ARBA" id="ARBA00022692"/>
    </source>
</evidence>
<reference evidence="8" key="1">
    <citation type="submission" date="2025-08" db="UniProtKB">
        <authorList>
            <consortium name="Ensembl"/>
        </authorList>
    </citation>
    <scope>IDENTIFICATION</scope>
</reference>
<evidence type="ECO:0000259" key="7">
    <source>
        <dbReference type="Pfam" id="PF26037"/>
    </source>
</evidence>
<organism evidence="8 9">
    <name type="scientific">Sphenodon punctatus</name>
    <name type="common">Tuatara</name>
    <name type="synonym">Hatteria punctata</name>
    <dbReference type="NCBI Taxonomy" id="8508"/>
    <lineage>
        <taxon>Eukaryota</taxon>
        <taxon>Metazoa</taxon>
        <taxon>Chordata</taxon>
        <taxon>Craniata</taxon>
        <taxon>Vertebrata</taxon>
        <taxon>Euteleostomi</taxon>
        <taxon>Lepidosauria</taxon>
        <taxon>Sphenodontia</taxon>
        <taxon>Sphenodontidae</taxon>
        <taxon>Sphenodon</taxon>
    </lineage>
</organism>
<feature type="transmembrane region" description="Helical" evidence="5">
    <location>
        <begin position="508"/>
        <end position="529"/>
    </location>
</feature>
<dbReference type="OMA" id="EHEVRFN"/>
<dbReference type="GO" id="GO:0007342">
    <property type="term" value="P:fusion of sperm to egg plasma membrane involved in single fertilization"/>
    <property type="evidence" value="ECO:0007669"/>
    <property type="project" value="Ensembl"/>
</dbReference>
<feature type="transmembrane region" description="Helical" evidence="5">
    <location>
        <begin position="303"/>
        <end position="322"/>
    </location>
</feature>